<evidence type="ECO:0000313" key="1">
    <source>
        <dbReference type="EMBL" id="RSU05172.1"/>
    </source>
</evidence>
<dbReference type="AlphaFoldDB" id="A0A430AD98"/>
<sequence>MNNNDKLLRLRYALDLKDVEMVEIFKLGGIDLTKEEVKALLTRLPKDEITENEFDENIYQEKCNNRTLESFFNGFITYKRGKRPLKPGEVEKPIKYTLTHQNANNEMLKKLKIALKLTSDDMLDILDEAGVRISNSELSAILRKEGHRNYQMCGDKFARNFLKGLTLINRGE</sequence>
<protein>
    <submittedName>
        <fullName evidence="1">Cytoplasmic protein</fullName>
    </submittedName>
</protein>
<dbReference type="InterPro" id="IPR009921">
    <property type="entry name" value="YehS-like"/>
</dbReference>
<dbReference type="PANTHER" id="PTHR37805">
    <property type="entry name" value="CYTOPLASMIC PROTEIN-RELATED"/>
    <property type="match status" value="1"/>
</dbReference>
<comment type="caution">
    <text evidence="1">The sequence shown here is derived from an EMBL/GenBank/DDBJ whole genome shotgun (WGS) entry which is preliminary data.</text>
</comment>
<dbReference type="PANTHER" id="PTHR37805:SF1">
    <property type="entry name" value="CYTOPLASMIC PROTEIN"/>
    <property type="match status" value="1"/>
</dbReference>
<name>A0A430AD98_9ENTE</name>
<keyword evidence="2" id="KW-1185">Reference proteome</keyword>
<organism evidence="1 2">
    <name type="scientific">Vagococcus fessus</name>
    <dbReference type="NCBI Taxonomy" id="120370"/>
    <lineage>
        <taxon>Bacteria</taxon>
        <taxon>Bacillati</taxon>
        <taxon>Bacillota</taxon>
        <taxon>Bacilli</taxon>
        <taxon>Lactobacillales</taxon>
        <taxon>Enterococcaceae</taxon>
        <taxon>Vagococcus</taxon>
    </lineage>
</organism>
<dbReference type="Proteomes" id="UP000287101">
    <property type="component" value="Unassembled WGS sequence"/>
</dbReference>
<reference evidence="1 2" key="1">
    <citation type="submission" date="2017-05" db="EMBL/GenBank/DDBJ databases">
        <title>Vagococcus spp. assemblies.</title>
        <authorList>
            <person name="Gulvik C.A."/>
        </authorList>
    </citation>
    <scope>NUCLEOTIDE SEQUENCE [LARGE SCALE GENOMIC DNA]</scope>
    <source>
        <strain evidence="1 2">CCUG 41755</strain>
    </source>
</reference>
<dbReference type="Pfam" id="PF07308">
    <property type="entry name" value="DUF1456"/>
    <property type="match status" value="2"/>
</dbReference>
<dbReference type="OrthoDB" id="9788465at2"/>
<evidence type="ECO:0000313" key="2">
    <source>
        <dbReference type="Proteomes" id="UP000287101"/>
    </source>
</evidence>
<gene>
    <name evidence="1" type="ORF">CBF31_03925</name>
</gene>
<proteinExistence type="predicted"/>
<dbReference type="RefSeq" id="WP_126831061.1">
    <property type="nucleotide sequence ID" value="NZ_CBCRYB010000003.1"/>
</dbReference>
<dbReference type="EMBL" id="NGJY01000001">
    <property type="protein sequence ID" value="RSU05172.1"/>
    <property type="molecule type" value="Genomic_DNA"/>
</dbReference>
<accession>A0A430AD98</accession>